<dbReference type="PANTHER" id="PTHR46060">
    <property type="entry name" value="MARINER MOS1 TRANSPOSASE-LIKE PROTEIN"/>
    <property type="match status" value="1"/>
</dbReference>
<dbReference type="GO" id="GO:0008168">
    <property type="term" value="F:methyltransferase activity"/>
    <property type="evidence" value="ECO:0007669"/>
    <property type="project" value="UniProtKB-KW"/>
</dbReference>
<dbReference type="STRING" id="151549.A0A4C1ZRZ9"/>
<dbReference type="GO" id="GO:0032259">
    <property type="term" value="P:methylation"/>
    <property type="evidence" value="ECO:0007669"/>
    <property type="project" value="UniProtKB-KW"/>
</dbReference>
<dbReference type="GO" id="GO:0003676">
    <property type="term" value="F:nucleic acid binding"/>
    <property type="evidence" value="ECO:0007669"/>
    <property type="project" value="InterPro"/>
</dbReference>
<dbReference type="PANTHER" id="PTHR46060:SF1">
    <property type="entry name" value="MARINER MOS1 TRANSPOSASE-LIKE PROTEIN"/>
    <property type="match status" value="1"/>
</dbReference>
<dbReference type="InterPro" id="IPR036397">
    <property type="entry name" value="RNaseH_sf"/>
</dbReference>
<dbReference type="Gene3D" id="3.30.420.10">
    <property type="entry name" value="Ribonuclease H-like superfamily/Ribonuclease H"/>
    <property type="match status" value="1"/>
</dbReference>
<keyword evidence="2" id="KW-0808">Transferase</keyword>
<accession>A0A4C1ZRZ9</accession>
<protein>
    <submittedName>
        <fullName evidence="2">Histone-lysine N-methyltransferase SETMAR</fullName>
    </submittedName>
</protein>
<keyword evidence="2" id="KW-0489">Methyltransferase</keyword>
<proteinExistence type="predicted"/>
<name>A0A4C1ZRZ9_EUMVA</name>
<comment type="caution">
    <text evidence="2">The sequence shown here is derived from an EMBL/GenBank/DDBJ whole genome shotgun (WGS) entry which is preliminary data.</text>
</comment>
<dbReference type="AlphaFoldDB" id="A0A4C1ZRZ9"/>
<dbReference type="OrthoDB" id="10017160at2759"/>
<keyword evidence="3" id="KW-1185">Reference proteome</keyword>
<dbReference type="Proteomes" id="UP000299102">
    <property type="component" value="Unassembled WGS sequence"/>
</dbReference>
<feature type="region of interest" description="Disordered" evidence="1">
    <location>
        <begin position="217"/>
        <end position="237"/>
    </location>
</feature>
<gene>
    <name evidence="2" type="primary">SETMAR</name>
    <name evidence="2" type="ORF">EVAR_56182_1</name>
</gene>
<sequence length="237" mass="26228">MVQDMSGAVAGSAASGSWRRSDGIDLRRAARQAAPAHPGPPRKWAGSTGEILHSQEYGRGVAASAVAFRPMSENSDGPLYPTSSHSYIHHVHLTTSSDILFLPKSPAMHCTIFSQHDNASPRTAKETTNDLGTLDMEILVHPPYSPDLTPYDFYLLSIIKEKRREKWFMDVEEAAAACGKASKRPPKCQTLRLTHVTREEMNQYDTRLLPTRIELSMRAKQPPAGERQELGQRAPVP</sequence>
<dbReference type="InterPro" id="IPR052709">
    <property type="entry name" value="Transposase-MT_Hybrid"/>
</dbReference>
<evidence type="ECO:0000313" key="2">
    <source>
        <dbReference type="EMBL" id="GBP91276.1"/>
    </source>
</evidence>
<evidence type="ECO:0000313" key="3">
    <source>
        <dbReference type="Proteomes" id="UP000299102"/>
    </source>
</evidence>
<reference evidence="2 3" key="1">
    <citation type="journal article" date="2019" name="Commun. Biol.">
        <title>The bagworm genome reveals a unique fibroin gene that provides high tensile strength.</title>
        <authorList>
            <person name="Kono N."/>
            <person name="Nakamura H."/>
            <person name="Ohtoshi R."/>
            <person name="Tomita M."/>
            <person name="Numata K."/>
            <person name="Arakawa K."/>
        </authorList>
    </citation>
    <scope>NUCLEOTIDE SEQUENCE [LARGE SCALE GENOMIC DNA]</scope>
</reference>
<dbReference type="EMBL" id="BGZK01002156">
    <property type="protein sequence ID" value="GBP91276.1"/>
    <property type="molecule type" value="Genomic_DNA"/>
</dbReference>
<evidence type="ECO:0000256" key="1">
    <source>
        <dbReference type="SAM" id="MobiDB-lite"/>
    </source>
</evidence>
<feature type="compositionally biased region" description="Low complexity" evidence="1">
    <location>
        <begin position="1"/>
        <end position="17"/>
    </location>
</feature>
<feature type="region of interest" description="Disordered" evidence="1">
    <location>
        <begin position="1"/>
        <end position="21"/>
    </location>
</feature>
<organism evidence="2 3">
    <name type="scientific">Eumeta variegata</name>
    <name type="common">Bagworm moth</name>
    <name type="synonym">Eumeta japonica</name>
    <dbReference type="NCBI Taxonomy" id="151549"/>
    <lineage>
        <taxon>Eukaryota</taxon>
        <taxon>Metazoa</taxon>
        <taxon>Ecdysozoa</taxon>
        <taxon>Arthropoda</taxon>
        <taxon>Hexapoda</taxon>
        <taxon>Insecta</taxon>
        <taxon>Pterygota</taxon>
        <taxon>Neoptera</taxon>
        <taxon>Endopterygota</taxon>
        <taxon>Lepidoptera</taxon>
        <taxon>Glossata</taxon>
        <taxon>Ditrysia</taxon>
        <taxon>Tineoidea</taxon>
        <taxon>Psychidae</taxon>
        <taxon>Oiketicinae</taxon>
        <taxon>Eumeta</taxon>
    </lineage>
</organism>